<reference evidence="1" key="1">
    <citation type="submission" date="2021-02" db="EMBL/GenBank/DDBJ databases">
        <authorList>
            <consortium name="DOE Joint Genome Institute"/>
            <person name="Ahrendt S."/>
            <person name="Looney B.P."/>
            <person name="Miyauchi S."/>
            <person name="Morin E."/>
            <person name="Drula E."/>
            <person name="Courty P.E."/>
            <person name="Chicoki N."/>
            <person name="Fauchery L."/>
            <person name="Kohler A."/>
            <person name="Kuo A."/>
            <person name="Labutti K."/>
            <person name="Pangilinan J."/>
            <person name="Lipzen A."/>
            <person name="Riley R."/>
            <person name="Andreopoulos W."/>
            <person name="He G."/>
            <person name="Johnson J."/>
            <person name="Barry K.W."/>
            <person name="Grigoriev I.V."/>
            <person name="Nagy L."/>
            <person name="Hibbett D."/>
            <person name="Henrissat B."/>
            <person name="Matheny P.B."/>
            <person name="Labbe J."/>
            <person name="Martin F."/>
        </authorList>
    </citation>
    <scope>NUCLEOTIDE SEQUENCE</scope>
    <source>
        <strain evidence="1">FP105234-sp</strain>
    </source>
</reference>
<organism evidence="1 2">
    <name type="scientific">Auriscalpium vulgare</name>
    <dbReference type="NCBI Taxonomy" id="40419"/>
    <lineage>
        <taxon>Eukaryota</taxon>
        <taxon>Fungi</taxon>
        <taxon>Dikarya</taxon>
        <taxon>Basidiomycota</taxon>
        <taxon>Agaricomycotina</taxon>
        <taxon>Agaricomycetes</taxon>
        <taxon>Russulales</taxon>
        <taxon>Auriscalpiaceae</taxon>
        <taxon>Auriscalpium</taxon>
    </lineage>
</organism>
<gene>
    <name evidence="1" type="ORF">FA95DRAFT_1609702</name>
</gene>
<protein>
    <submittedName>
        <fullName evidence="1">Kinase-like protein</fullName>
    </submittedName>
</protein>
<comment type="caution">
    <text evidence="1">The sequence shown here is derived from an EMBL/GenBank/DDBJ whole genome shotgun (WGS) entry which is preliminary data.</text>
</comment>
<keyword evidence="2" id="KW-1185">Reference proteome</keyword>
<dbReference type="Proteomes" id="UP000814033">
    <property type="component" value="Unassembled WGS sequence"/>
</dbReference>
<name>A0ACB8RG33_9AGAM</name>
<dbReference type="EMBL" id="MU276035">
    <property type="protein sequence ID" value="KAI0043048.1"/>
    <property type="molecule type" value="Genomic_DNA"/>
</dbReference>
<proteinExistence type="predicted"/>
<evidence type="ECO:0000313" key="2">
    <source>
        <dbReference type="Proteomes" id="UP000814033"/>
    </source>
</evidence>
<sequence length="677" mass="76321">MPLRSSQKAAQILDGAVSLTLSILKQSPEPISSSVGNILSEIYTVVEATKQNQNQLRFLLMRTCIILQSLSTKQNYNDEELQHQVRNLISVLESVRDFAVAQQKKSLLSLLFTPDDLRLQIDEHERAILSACAAFQNAGILRANQKLDDMGDQGNAHYQDLVDRLEEMKTATMNPKFLDEVLGAMHADANKTMIAMQAVLERERTGRDTLTDETRSFLEAGLARLKGETGADVHTDWWTVTEYEIEKSFKIGSSSSLGRWQGLPVVIQNVKSAETLSAAVKLWERLHHPNILSFLAASTLDDSPFVIWPYMVNGTARNHIIEHPDVDLLSIAYETLQALQYLHARKPPVVHGNLRPPCLLMNEAGHVVVAGVGLDPSETDIAHLSAPEQWTIRLLRMRWRAPEIMLDPHPSPTPASDIYSWALIVVHLFGNALPPEIGEIADGARPARPDFGRVPALAPRGIQDAFWALIQRCWASTASERPSAADVSAEIVHLVPWMDPTKALFELPRPLLQATNQENMRLRSSTRYDYIMVTEHNPRSPYISTKPLTGRGEHPVRLVNFVLRCHDQGYHDDPSEWRGRWAWLEAALIRASGEEVNFAREAPNFERGHMIEETRVELVRPRFADKQQQIYSVKWGEDHALVKLMRKGDRVVVIPRALFPGWETHVYGVEIHVVSEH</sequence>
<reference evidence="1" key="2">
    <citation type="journal article" date="2022" name="New Phytol.">
        <title>Evolutionary transition to the ectomycorrhizal habit in the genomes of a hyperdiverse lineage of mushroom-forming fungi.</title>
        <authorList>
            <person name="Looney B."/>
            <person name="Miyauchi S."/>
            <person name="Morin E."/>
            <person name="Drula E."/>
            <person name="Courty P.E."/>
            <person name="Kohler A."/>
            <person name="Kuo A."/>
            <person name="LaButti K."/>
            <person name="Pangilinan J."/>
            <person name="Lipzen A."/>
            <person name="Riley R."/>
            <person name="Andreopoulos W."/>
            <person name="He G."/>
            <person name="Johnson J."/>
            <person name="Nolan M."/>
            <person name="Tritt A."/>
            <person name="Barry K.W."/>
            <person name="Grigoriev I.V."/>
            <person name="Nagy L.G."/>
            <person name="Hibbett D."/>
            <person name="Henrissat B."/>
            <person name="Matheny P.B."/>
            <person name="Labbe J."/>
            <person name="Martin F.M."/>
        </authorList>
    </citation>
    <scope>NUCLEOTIDE SEQUENCE</scope>
    <source>
        <strain evidence="1">FP105234-sp</strain>
    </source>
</reference>
<accession>A0ACB8RG33</accession>
<evidence type="ECO:0000313" key="1">
    <source>
        <dbReference type="EMBL" id="KAI0043048.1"/>
    </source>
</evidence>